<name>A0AAD9LH96_BABDI</name>
<sequence>MVCCMYYTDVFVGTVNNNIDNLKNALMAVLGSSDLETQLKALAEGLGSFLTGIKQGGSKYASSYDSNNVTWKELCKECKCKKLFSNSSSCSCSCSSGSSDVCSDPLKCCENCNVKKAAKIFLGMLPCLYYALKFLKEKCEVDWNWKDLYISNQDSSLRRFLVGMGFDLEKLQDKKGGEIFTLLKTLINGSSNGPLQSLYEKSKIYFTSLSSQSPVPSSDSDSKPKTVRSILLWLSGLPFIPQFPKLLEHCERLCSDIKDSKNSVNPENFKTSLFNSCFLSPFVLATIQCPGTSNPLFVHDSLINKEKFFYPSDPSDLLENLCENVRKIFVALIFLKFQCERGRDQAGWQDCYYGKSCQTTGTFSPSPSGCSCPNKEKYLCSGSHSDCSSHSCSSPCSHPLQAFLCDSNPQSPSSLFKLPFSFAQLDFSQTPPVILEASSDKDFLTMGFLKKNLPEKARQGNSIAPILNSFCGSNTSPLTKLFEFSLFVAMRPPETLIELIAFFLQFRLNLVTYLSSKFIDWISKEPGTPDGSALKTALVNLFNHSSGSHPSGSSASHPYDLQSLFACDGPKGSLNSSPTCGRYLYPLYNINGVFTKEFCAVYLSYVCHLGKALKLLLEKFHEEASTKSLKCCLESSGKQCEKIVECPCALPFLYTYGFTFYQPNSLNCPGHESGHTSGQGQNCILRSCQNFLDQLGKVLQADAPLQKLLDAIESFLWSIRKPFFFFVLAFWAFVISYFLYVQLYKLDILELNSHDHPAW</sequence>
<keyword evidence="1" id="KW-0812">Transmembrane</keyword>
<feature type="non-terminal residue" evidence="2">
    <location>
        <position position="759"/>
    </location>
</feature>
<reference evidence="2" key="2">
    <citation type="submission" date="2021-05" db="EMBL/GenBank/DDBJ databases">
        <authorList>
            <person name="Pain A."/>
        </authorList>
    </citation>
    <scope>NUCLEOTIDE SEQUENCE</scope>
    <source>
        <strain evidence="2">1802A</strain>
    </source>
</reference>
<keyword evidence="3" id="KW-1185">Reference proteome</keyword>
<dbReference type="InterPro" id="IPR024751">
    <property type="entry name" value="VESA1"/>
</dbReference>
<dbReference type="Proteomes" id="UP001195914">
    <property type="component" value="Unassembled WGS sequence"/>
</dbReference>
<accession>A0AAD9LH96</accession>
<organism evidence="2 3">
    <name type="scientific">Babesia divergens</name>
    <dbReference type="NCBI Taxonomy" id="32595"/>
    <lineage>
        <taxon>Eukaryota</taxon>
        <taxon>Sar</taxon>
        <taxon>Alveolata</taxon>
        <taxon>Apicomplexa</taxon>
        <taxon>Aconoidasida</taxon>
        <taxon>Piroplasmida</taxon>
        <taxon>Babesiidae</taxon>
        <taxon>Babesia</taxon>
    </lineage>
</organism>
<proteinExistence type="predicted"/>
<dbReference type="EMBL" id="JAHBMH010000055">
    <property type="protein sequence ID" value="KAK1935304.1"/>
    <property type="molecule type" value="Genomic_DNA"/>
</dbReference>
<keyword evidence="1" id="KW-1133">Transmembrane helix</keyword>
<evidence type="ECO:0000313" key="3">
    <source>
        <dbReference type="Proteomes" id="UP001195914"/>
    </source>
</evidence>
<dbReference type="Pfam" id="PF12785">
    <property type="entry name" value="VESA1_N"/>
    <property type="match status" value="1"/>
</dbReference>
<protein>
    <submittedName>
        <fullName evidence="2">Variant erythrocyte surface antigen-1 family protein</fullName>
    </submittedName>
</protein>
<feature type="transmembrane region" description="Helical" evidence="1">
    <location>
        <begin position="723"/>
        <end position="741"/>
    </location>
</feature>
<keyword evidence="1" id="KW-0472">Membrane</keyword>
<evidence type="ECO:0000256" key="1">
    <source>
        <dbReference type="SAM" id="Phobius"/>
    </source>
</evidence>
<reference evidence="2" key="1">
    <citation type="journal article" date="2014" name="Nucleic Acids Res.">
        <title>The evolutionary dynamics of variant antigen genes in Babesia reveal a history of genomic innovation underlying host-parasite interaction.</title>
        <authorList>
            <person name="Jackson A.P."/>
            <person name="Otto T.D."/>
            <person name="Darby A."/>
            <person name="Ramaprasad A."/>
            <person name="Xia D."/>
            <person name="Echaide I.E."/>
            <person name="Farber M."/>
            <person name="Gahlot S."/>
            <person name="Gamble J."/>
            <person name="Gupta D."/>
            <person name="Gupta Y."/>
            <person name="Jackson L."/>
            <person name="Malandrin L."/>
            <person name="Malas T.B."/>
            <person name="Moussa E."/>
            <person name="Nair M."/>
            <person name="Reid A.J."/>
            <person name="Sanders M."/>
            <person name="Sharma J."/>
            <person name="Tracey A."/>
            <person name="Quail M.A."/>
            <person name="Weir W."/>
            <person name="Wastling J.M."/>
            <person name="Hall N."/>
            <person name="Willadsen P."/>
            <person name="Lingelbach K."/>
            <person name="Shiels B."/>
            <person name="Tait A."/>
            <person name="Berriman M."/>
            <person name="Allred D.R."/>
            <person name="Pain A."/>
        </authorList>
    </citation>
    <scope>NUCLEOTIDE SEQUENCE</scope>
    <source>
        <strain evidence="2">1802A</strain>
    </source>
</reference>
<dbReference type="AlphaFoldDB" id="A0AAD9LH96"/>
<gene>
    <name evidence="2" type="ORF">X943_002337</name>
</gene>
<evidence type="ECO:0000313" key="2">
    <source>
        <dbReference type="EMBL" id="KAK1935304.1"/>
    </source>
</evidence>
<comment type="caution">
    <text evidence="2">The sequence shown here is derived from an EMBL/GenBank/DDBJ whole genome shotgun (WGS) entry which is preliminary data.</text>
</comment>